<keyword evidence="1" id="KW-0472">Membrane</keyword>
<proteinExistence type="predicted"/>
<accession>A0AA38U9Q1</accession>
<gene>
    <name evidence="2" type="ORF">F5878DRAFT_628924</name>
</gene>
<sequence>MIFSFQFGTYLLDISFLPPFKSVILIAVMVLVTTLKTLLLYILFPILFGVTVPGHPILSERVTSMQPTQDQADGLRIRSPLANAPEKKVPTTPYAIRFSYKDYKRIQTIPKLPDNTYDWSVLSLAEKVIISVGTQRQSTYSARMNERSDPSQNINWPWEGYHPPLSITVSDSMALGHIDLLRGDISLSKGDARRALDEKLDQVPFQGYIGHTRAAMSLLRDERYIPAALVTSFLKGTQEIADKEAEALKEMYRSMVYALYAELGRTNEDYEKRVKFADKGKQKLAKKEAKLTEEEKQKLTNLKWKFHRLFSNYCHSYGVDFPRDKLPDSFGEMLAHGQIYCVGSDGVLRDDHDEDGESTLESEFRI</sequence>
<feature type="transmembrane region" description="Helical" evidence="1">
    <location>
        <begin position="7"/>
        <end position="32"/>
    </location>
</feature>
<evidence type="ECO:0000313" key="2">
    <source>
        <dbReference type="EMBL" id="KAJ3835062.1"/>
    </source>
</evidence>
<evidence type="ECO:0000313" key="3">
    <source>
        <dbReference type="Proteomes" id="UP001163846"/>
    </source>
</evidence>
<keyword evidence="3" id="KW-1185">Reference proteome</keyword>
<dbReference type="EMBL" id="MU806451">
    <property type="protein sequence ID" value="KAJ3835062.1"/>
    <property type="molecule type" value="Genomic_DNA"/>
</dbReference>
<organism evidence="2 3">
    <name type="scientific">Lentinula raphanica</name>
    <dbReference type="NCBI Taxonomy" id="153919"/>
    <lineage>
        <taxon>Eukaryota</taxon>
        <taxon>Fungi</taxon>
        <taxon>Dikarya</taxon>
        <taxon>Basidiomycota</taxon>
        <taxon>Agaricomycotina</taxon>
        <taxon>Agaricomycetes</taxon>
        <taxon>Agaricomycetidae</taxon>
        <taxon>Agaricales</taxon>
        <taxon>Marasmiineae</taxon>
        <taxon>Omphalotaceae</taxon>
        <taxon>Lentinula</taxon>
    </lineage>
</organism>
<comment type="caution">
    <text evidence="2">The sequence shown here is derived from an EMBL/GenBank/DDBJ whole genome shotgun (WGS) entry which is preliminary data.</text>
</comment>
<dbReference type="AlphaFoldDB" id="A0AA38U9Q1"/>
<name>A0AA38U9Q1_9AGAR</name>
<reference evidence="2" key="1">
    <citation type="submission" date="2022-08" db="EMBL/GenBank/DDBJ databases">
        <authorList>
            <consortium name="DOE Joint Genome Institute"/>
            <person name="Min B."/>
            <person name="Riley R."/>
            <person name="Sierra-Patev S."/>
            <person name="Naranjo-Ortiz M."/>
            <person name="Looney B."/>
            <person name="Konkel Z."/>
            <person name="Slot J.C."/>
            <person name="Sakamoto Y."/>
            <person name="Steenwyk J.L."/>
            <person name="Rokas A."/>
            <person name="Carro J."/>
            <person name="Camarero S."/>
            <person name="Ferreira P."/>
            <person name="Molpeceres G."/>
            <person name="Ruiz-Duenas F.J."/>
            <person name="Serrano A."/>
            <person name="Henrissat B."/>
            <person name="Drula E."/>
            <person name="Hughes K.W."/>
            <person name="Mata J.L."/>
            <person name="Ishikawa N.K."/>
            <person name="Vargas-Isla R."/>
            <person name="Ushijima S."/>
            <person name="Smith C.A."/>
            <person name="Ahrendt S."/>
            <person name="Andreopoulos W."/>
            <person name="He G."/>
            <person name="Labutti K."/>
            <person name="Lipzen A."/>
            <person name="Ng V."/>
            <person name="Sandor L."/>
            <person name="Barry K."/>
            <person name="Martinez A.T."/>
            <person name="Xiao Y."/>
            <person name="Gibbons J.G."/>
            <person name="Terashima K."/>
            <person name="Hibbett D.S."/>
            <person name="Grigoriev I.V."/>
        </authorList>
    </citation>
    <scope>NUCLEOTIDE SEQUENCE</scope>
    <source>
        <strain evidence="2">TFB9207</strain>
    </source>
</reference>
<keyword evidence="1" id="KW-1133">Transmembrane helix</keyword>
<feature type="transmembrane region" description="Helical" evidence="1">
    <location>
        <begin position="38"/>
        <end position="58"/>
    </location>
</feature>
<keyword evidence="1" id="KW-0812">Transmembrane</keyword>
<protein>
    <submittedName>
        <fullName evidence="2">Uncharacterized protein</fullName>
    </submittedName>
</protein>
<evidence type="ECO:0000256" key="1">
    <source>
        <dbReference type="SAM" id="Phobius"/>
    </source>
</evidence>
<dbReference type="Proteomes" id="UP001163846">
    <property type="component" value="Unassembled WGS sequence"/>
</dbReference>